<dbReference type="GO" id="GO:0007156">
    <property type="term" value="P:homophilic cell adhesion via plasma membrane adhesion molecules"/>
    <property type="evidence" value="ECO:0007669"/>
    <property type="project" value="InterPro"/>
</dbReference>
<accession>A0A6B8RRC9</accession>
<dbReference type="InterPro" id="IPR051136">
    <property type="entry name" value="Intracellular_Lectin-GPT"/>
</dbReference>
<dbReference type="RefSeq" id="WP_155703043.1">
    <property type="nucleotide sequence ID" value="NZ_CP034235.1"/>
</dbReference>
<feature type="signal peptide" evidence="1">
    <location>
        <begin position="1"/>
        <end position="28"/>
    </location>
</feature>
<dbReference type="Gene3D" id="2.60.40.3440">
    <property type="match status" value="3"/>
</dbReference>
<dbReference type="NCBIfam" id="NF012211">
    <property type="entry name" value="tand_rpt_95"/>
    <property type="match status" value="3"/>
</dbReference>
<dbReference type="InterPro" id="IPR010221">
    <property type="entry name" value="VCBS_dom"/>
</dbReference>
<name>A0A6B8RRC9_9BACL</name>
<dbReference type="InterPro" id="IPR056573">
    <property type="entry name" value="Lectin_L-type_dom"/>
</dbReference>
<proteinExistence type="predicted"/>
<dbReference type="Pfam" id="PF12733">
    <property type="entry name" value="Cadherin-like"/>
    <property type="match status" value="2"/>
</dbReference>
<dbReference type="InterPro" id="IPR013320">
    <property type="entry name" value="ConA-like_dom_sf"/>
</dbReference>
<dbReference type="PANTHER" id="PTHR12223">
    <property type="entry name" value="VESICULAR MANNOSE-BINDING LECTIN"/>
    <property type="match status" value="1"/>
</dbReference>
<dbReference type="Gene3D" id="2.60.120.200">
    <property type="match status" value="1"/>
</dbReference>
<evidence type="ECO:0000256" key="1">
    <source>
        <dbReference type="SAM" id="SignalP"/>
    </source>
</evidence>
<dbReference type="NCBIfam" id="TIGR01965">
    <property type="entry name" value="VCBS_repeat"/>
    <property type="match status" value="2"/>
</dbReference>
<dbReference type="EMBL" id="CP034235">
    <property type="protein sequence ID" value="QGQ97946.1"/>
    <property type="molecule type" value="Genomic_DNA"/>
</dbReference>
<gene>
    <name evidence="3" type="ORF">EHS13_25175</name>
</gene>
<dbReference type="Gene3D" id="2.60.40.10">
    <property type="entry name" value="Immunoglobulins"/>
    <property type="match status" value="2"/>
</dbReference>
<dbReference type="InterPro" id="IPR025883">
    <property type="entry name" value="Cadherin-like_domain"/>
</dbReference>
<keyword evidence="4" id="KW-1185">Reference proteome</keyword>
<dbReference type="Pfam" id="PF16403">
    <property type="entry name" value="Bact_surface_Ig-like"/>
    <property type="match status" value="2"/>
</dbReference>
<dbReference type="CDD" id="cd01951">
    <property type="entry name" value="lectin_L-type"/>
    <property type="match status" value="1"/>
</dbReference>
<organism evidence="3 4">
    <name type="scientific">Paenibacillus psychroresistens</name>
    <dbReference type="NCBI Taxonomy" id="1778678"/>
    <lineage>
        <taxon>Bacteria</taxon>
        <taxon>Bacillati</taxon>
        <taxon>Bacillota</taxon>
        <taxon>Bacilli</taxon>
        <taxon>Bacillales</taxon>
        <taxon>Paenibacillaceae</taxon>
        <taxon>Paenibacillus</taxon>
    </lineage>
</organism>
<evidence type="ECO:0000313" key="4">
    <source>
        <dbReference type="Proteomes" id="UP000426246"/>
    </source>
</evidence>
<reference evidence="4" key="1">
    <citation type="submission" date="2018-11" db="EMBL/GenBank/DDBJ databases">
        <title>Complete genome sequence of Paenibacillus sp. ML311-T8.</title>
        <authorList>
            <person name="Nam Y.-D."/>
            <person name="Kang J."/>
            <person name="Chung W.-H."/>
            <person name="Park Y.S."/>
        </authorList>
    </citation>
    <scope>NUCLEOTIDE SEQUENCE [LARGE SCALE GENOMIC DNA]</scope>
    <source>
        <strain evidence="4">ML311-T8</strain>
    </source>
</reference>
<feature type="chain" id="PRO_5025469143" evidence="1">
    <location>
        <begin position="29"/>
        <end position="1810"/>
    </location>
</feature>
<protein>
    <submittedName>
        <fullName evidence="3">Tandem-95 repeat protein</fullName>
    </submittedName>
</protein>
<dbReference type="SUPFAM" id="SSF49899">
    <property type="entry name" value="Concanavalin A-like lectins/glucanases"/>
    <property type="match status" value="1"/>
</dbReference>
<dbReference type="CDD" id="cd11304">
    <property type="entry name" value="Cadherin_repeat"/>
    <property type="match status" value="1"/>
</dbReference>
<dbReference type="Pfam" id="PF17963">
    <property type="entry name" value="Big_9"/>
    <property type="match status" value="3"/>
</dbReference>
<dbReference type="OrthoDB" id="340819at2"/>
<dbReference type="InterPro" id="IPR032179">
    <property type="entry name" value="Cry22Aa_Ig-like"/>
</dbReference>
<evidence type="ECO:0000313" key="3">
    <source>
        <dbReference type="EMBL" id="QGQ97946.1"/>
    </source>
</evidence>
<dbReference type="KEGG" id="ppsc:EHS13_25175"/>
<dbReference type="GO" id="GO:0016020">
    <property type="term" value="C:membrane"/>
    <property type="evidence" value="ECO:0007669"/>
    <property type="project" value="InterPro"/>
</dbReference>
<feature type="domain" description="Cadherin" evidence="2">
    <location>
        <begin position="645"/>
        <end position="739"/>
    </location>
</feature>
<dbReference type="Proteomes" id="UP000426246">
    <property type="component" value="Chromosome"/>
</dbReference>
<dbReference type="GO" id="GO:0005509">
    <property type="term" value="F:calcium ion binding"/>
    <property type="evidence" value="ECO:0007669"/>
    <property type="project" value="InterPro"/>
</dbReference>
<dbReference type="PROSITE" id="PS50268">
    <property type="entry name" value="CADHERIN_2"/>
    <property type="match status" value="1"/>
</dbReference>
<dbReference type="Gene3D" id="2.60.40.2340">
    <property type="match status" value="1"/>
</dbReference>
<sequence length="1810" mass="193541">MKKYAGLFLLFASLALILLNIGTKTSFAANTVLSDDFSTSTGSKWTRIGINNTPTYATDGTMRLTSSGQGQVGTIWLDQNQLSAPILPPYTVTFRFLINEADSTNVGADGIVFMFNKQQNSTPVSGGGMGFQTGNGYGIEFDTYSNAFDPSYNHISLFKSNPDHSAIGTPYLAQVQDNTFENAQWHNVKINVGTGNVKVYLDNNLKLNWSGTLDSTYNGIGLTASTGYYYNKQSIDDVVITKPATVTGVSSTLANGAYPAGTVIPIQMTFNDTISVSGAPYLSLNTGRNATYISGSGTNTLTFNYAVQAGNTTSDLNYLSTAALSLNGGTLTDSLGNIANAALPAINAAASLGGNKNIIIDSTIPTGSVNVISGNPNANTVSLNLTAADSGSGLSQMRFSNDNATWTAWEAYNTNKIYTIPAVTIQKKIYVQWKDLAGNINSTYIVTINSPAVGSSSGVKSTDEDSILSNQYLTLTNLDGRTITPIMSSNPSKGKVVISIVSVGGVPTIAYSYTPNSNVNGTDSFSFKVSDGISYSNTVTVSLLINAVNDPPVVTASNLTLLEDAVISGRLTAVDVDSTLLTYSIVASALHGTVNLSATGAFTYTPNFNYSGTDTFKFKVVDEGALSSNTATVSIAIQAVNDAPVAEVKTYTILEDSGLLNGTVTGTDADPNSTLSYIQATNGNKGTVQLDSGGTFTYTPRLNENGVDTFTFRASDGILQSVPATVTVNITAVNNAPTFMKGLNQKVTSGSGVQLIPGWASDISAGPYNEANQTVQFTVTNNTYDALFQTLPAINSAGDLTFTPKADVAGTAIITIKLMDSGGTSNGGHNQSQVQSFEIKVEDVSLNIASIVVSPANWTQGEVTVTANVYTNFPIIEKSWAVGVKPMDYFINISNGTSTNNGNQMTDLSFEVTVNGTYTIFINNGQDQAIQQVIINHIDNDKPIILLRGDNELFIEAGSIYTDPGADVTDNSLPVAITVTASTYTNTNVLDDYPMQYNFTDMAGNHAVTVTRTVHVIDTTAPIITLLGSNPLTVNEHTNFNTLQLAASVADNSGETILANRTGDMPVSANPGTYTLTYTATDSSNRSATVTRVIYVLDNTAPTITISPYSNAWTKDAVTLSVTITDAGSTIAGKWAAGEQTQAFFTAENSNDWHLIENGSFTVAEPNYYTLFAKDSSGNPTLLVLDINYIDNESPIGSIAINNGKSVTELQQVTLQLVASDVGSGVEKVMISNNLNFLNANWQNFSNNSELTWNLESGDGTKKVYYKFKDRVGNESVPSMATILLDTLGRSNLSALISSYILNPLFNPLVTNYTINVGYTVVSVDMQPTLVDNQSTISVTGATYEAGMVNITNLVNGSNRVTIRVTSEEAAIYKEYVINIYKQSNMNEITGFTVNGQITPTVIDAVNHTVTTNVYTQTNLNGLIPQITISPGATISLSLNNTNDFRNAVHYDVTAEDNTLVQWTVHIHTIHNTSTDLSNLSINGFPFVFDPQNNSYSVDVGPLVAYIPVTAVPADLTASISMDNGTTYEQKTVTQMVYLAKGSNSIPIMVKDTNDLTQTYQLNVNRLSTYISSLSITGGVLSPSFNSSQINYIIHSSKTTSFVDMAIPNLSSNVKISIVGADFTNNGSVYHIDITNKADFTIQVTNLEGTVIQEQYHFSINPWLGFAVSHAQGTEVILSFKEALDLTTLASNHFTLANEHNSEVTIAAITYEALDTDHPIIHLKLNGVLTNQGTWLLIVNGVKNSAGASINVISLPVTSPVQILEIQQRLDTANDGVHIDDIIKHMNTLEDITGDNVFDSYDIQFILQQI</sequence>
<dbReference type="PANTHER" id="PTHR12223:SF19">
    <property type="entry name" value="LEGUME LECTIN DOMAIN-CONTAINING PROTEIN"/>
    <property type="match status" value="1"/>
</dbReference>
<dbReference type="InterPro" id="IPR002126">
    <property type="entry name" value="Cadherin-like_dom"/>
</dbReference>
<keyword evidence="1" id="KW-0732">Signal</keyword>
<dbReference type="InterPro" id="IPR013783">
    <property type="entry name" value="Ig-like_fold"/>
</dbReference>
<evidence type="ECO:0000259" key="2">
    <source>
        <dbReference type="PROSITE" id="PS50268"/>
    </source>
</evidence>